<dbReference type="CDD" id="cd22026">
    <property type="entry name" value="HMG-box_KMT2C"/>
    <property type="match status" value="1"/>
</dbReference>
<dbReference type="PROSITE" id="PS50016">
    <property type="entry name" value="ZF_PHD_2"/>
    <property type="match status" value="3"/>
</dbReference>
<dbReference type="PANTHER" id="PTHR45888:SF1">
    <property type="entry name" value="HISTONE-LYSINE N-METHYLTRANSFERASE 2C"/>
    <property type="match status" value="1"/>
</dbReference>
<feature type="domain" description="PHD-type" evidence="11">
    <location>
        <begin position="18"/>
        <end position="71"/>
    </location>
</feature>
<keyword evidence="3" id="KW-0677">Repeat</keyword>
<dbReference type="Gene3D" id="3.30.40.10">
    <property type="entry name" value="Zinc/RING finger domain, C3HC4 (zinc finger)"/>
    <property type="match status" value="3"/>
</dbReference>
<evidence type="ECO:0000256" key="2">
    <source>
        <dbReference type="ARBA" id="ARBA00022723"/>
    </source>
</evidence>
<keyword evidence="7" id="KW-0804">Transcription</keyword>
<feature type="domain" description="PHD-type" evidence="11">
    <location>
        <begin position="145"/>
        <end position="200"/>
    </location>
</feature>
<feature type="compositionally biased region" description="Polar residues" evidence="10">
    <location>
        <begin position="1173"/>
        <end position="1189"/>
    </location>
</feature>
<comment type="subcellular location">
    <subcellularLocation>
        <location evidence="1">Nucleus</location>
    </subcellularLocation>
</comment>
<dbReference type="Proteomes" id="UP000007646">
    <property type="component" value="Unassembled WGS sequence"/>
</dbReference>
<feature type="compositionally biased region" description="Polar residues" evidence="10">
    <location>
        <begin position="1048"/>
        <end position="1067"/>
    </location>
</feature>
<evidence type="ECO:0000256" key="4">
    <source>
        <dbReference type="ARBA" id="ARBA00022771"/>
    </source>
</evidence>
<feature type="region of interest" description="Disordered" evidence="10">
    <location>
        <begin position="1981"/>
        <end position="2013"/>
    </location>
</feature>
<sequence length="2177" mass="238208">MHNTVVLFSSSDKFTLHQDMCVVCGSFGQGAEGRLLACSQCGQCYHPYCVSIKITKVVLSKGWRCLECTVCEACGKATDPGRLLLCDDCDISYHTYCLDPPLQTVPKGGWKCKWCVWCRHCGATSPGLRCEWQNNYTQCAPCASLSTCPVCYRHYREEDLILQCRQCDRWMHAICQNLNTEEEVENVADIGFDCSMCRPYMPTSNVPSSDCCESSLVAQIVTKVKELSPRKTYQCYGKIINESTFHLVQCRNSVSTNNSKPKENNTLCVLRVRTQSLAPQLSGPDIDHHSKSDPDNGSREEGELMDCDGKSESSPEREAVDDEPKGAEGAEGAKKRKRKPYRPGIGGFMVRQRSRTGQGKTKRSVIRKDSSGSISEQLPSRDDGWSEQLPDTLVDESVSVTESTEKIKKRYRKRKNKLEETFPAYLQEAFFGKDLLDTSRQYKLGLDNLSEDPAQLSCKTNMNTNFLDPSLDPLLPSSSTPAKPATQGTADDPLADLSEVLNTDDDILGIISDDLAKSVDRSAGIDIGHVADDPSSLPQPSVSQNSRPLSEEQLDGILSPELDKMVTDVGAILGKLYKIPELGGKDVEDLFTAVLSPATTQPAPLPQPPPPSQLLPIHNQDVFSRIPLMNGLIGPSPHLPHDSLPPGSGLGAFSAIPQTPYAEARDKNPAFNPMVSDPNSSWASSAPTMEGENDTMSNTQRSTLKWEKEEALGEMATVAPVLYTNINFPNLKEEFPDWTTRVKQIAKLWRKASSQERAPYVQKARDNRAALRINKVQMSNDSMKRQQQQDSIDPSSRTDSDLFKDPLKQRESEHEQEWKFRQQMRQKSKQQAKIEATQKLEQVKNFGSQHLLTQSGSDTPSSGIQSPLTPQPGNGNMSPAQSFHKDLFTKQLPSTPTSSSSDDVFVKPQAPPPPPTPSRIPIQENLSQSQNSQPPSPQMFSPGSSNSRPPSPVDPYAKMVGTPRPSAAGHSFPRRNSVTPVENCAPLSSVSRPIQISETTANRPSPVRDLCSSSTTNSDPYAKPPDTPRPMMTDQFSKPLGLPRSPVISEQTAKGPLTSGTNDSFTKPSPRADVFQRQRISDPYARPSLTSAPLESGPGPFKTPMQPPPPSQDPYGSMSQAPRRMSIDPYERPALTPRPIDNFSHSQPSDPYSQPPLAPHPAMNESFAHPSRAFSQSGTISRPISQDPYSQPPGTPRPVVDSYSQPSGTTRSNPDPYSQPPGTPRPTTVDPYSQQPQTPRPPTQTDLFVTSAPAQRRSDPYAHPPGTPRPGISASYSQPPATPRPRISEGFTRSSMTRPVLMPNQDLFLQAVQNRGPGLSGPLVRPPDTCSQTPRPPGPGLSDALSRVSPSAARDPYDQSPMTPRSQSDSFGTSQVAHDVPDHPRPGSEGNFSASSNSPLNSQGQPFSSVSQIPGPLPTSGVTDTQNTINMSQADTEKLRQRQKLREIILQQQQQKKIAGRQEKGSRDSPVVPPPGPLQHWQPESINQAFTRPPPPYPGNIRSPVVPPLGPRYAVFPKEQRGPYPPDVAGMGMRPHGFRFGYSGGSHGTMSSQERFLMSPQQIQGSGVPPQLRRSISVDMPRPLNNTQMNNPVGLAQHFPPQSLPVQQHNILGQAFIELRHRAPDGRPRLPFSAPAGTVIEAPSHPRHGSFIPRPDVPGPPHTDPMRRPPQGLPNQLPVHPNLEQGPLSQQEQGHPAHSSSMGMRSLSHPLGSEFSETPLSTSTPTETSDNLQITNQSSDGLEEKLDSIDPSVKELDVKDLEGVEVKDLDDEDLENLNLDTEDGKGDELDTLGNLETNDPNLDDLLRSGEFDIIAYTDPELDLGDKKSMFNEELDLNVPIDDNQCMSIEPKKKEQEDKTLVLSDKHSPQKKSTVTSEIKTEVPSPNSKEETKYEIEKSEGKGAVDVPCSQASTNTDLNDGEKASLQPGNPDLPEERINQETADSNTSVQGSSELPAEDVISSCGITGSTPVLSSLLANEKSDNSDIRPLGSPPPSLPSSPSNHVSSLPPTLMTPPSHVLDNTLNSNVAVVSRVNHTFSQGLQVNPGFVQGQSTSHSFGTGKPTNQTVPLTSQSSTSGMSGPQQLMIPPTLAQQNRERPLLLEEQPLLLQDLLDQERQEQQQQRKMQAMIRQRTEPFFPNIDFDAITDPIMKAKMVALKGINKVMAQNNMGMPPMVMN</sequence>
<feature type="compositionally biased region" description="Low complexity" evidence="10">
    <location>
        <begin position="1448"/>
        <end position="1457"/>
    </location>
</feature>
<feature type="compositionally biased region" description="Low complexity" evidence="10">
    <location>
        <begin position="1713"/>
        <end position="1729"/>
    </location>
</feature>
<dbReference type="eggNOG" id="KOG4443">
    <property type="taxonomic scope" value="Eukaryota"/>
</dbReference>
<dbReference type="Ensembl" id="ENSLAFT00000007911.4">
    <property type="protein sequence ID" value="ENSLAFP00000006640.4"/>
    <property type="gene ID" value="ENSLAFG00000007897.4"/>
</dbReference>
<evidence type="ECO:0000259" key="11">
    <source>
        <dbReference type="PROSITE" id="PS50016"/>
    </source>
</evidence>
<dbReference type="InterPro" id="IPR011011">
    <property type="entry name" value="Znf_FYVE_PHD"/>
</dbReference>
<accession>G3T0V4</accession>
<dbReference type="CDD" id="cd15513">
    <property type="entry name" value="PHD5_KMT2C_like"/>
    <property type="match status" value="1"/>
</dbReference>
<dbReference type="CDD" id="cd15596">
    <property type="entry name" value="PHD4_KMT2C"/>
    <property type="match status" value="1"/>
</dbReference>
<keyword evidence="4 9" id="KW-0863">Zinc-finger</keyword>
<reference evidence="12" key="2">
    <citation type="submission" date="2025-08" db="UniProtKB">
        <authorList>
            <consortium name="Ensembl"/>
        </authorList>
    </citation>
    <scope>IDENTIFICATION</scope>
    <source>
        <strain evidence="12">Isolate ISIS603380</strain>
    </source>
</reference>
<feature type="compositionally biased region" description="Polar residues" evidence="10">
    <location>
        <begin position="851"/>
        <end position="881"/>
    </location>
</feature>
<dbReference type="SUPFAM" id="SSF57903">
    <property type="entry name" value="FYVE/PHD zinc finger"/>
    <property type="match status" value="3"/>
</dbReference>
<dbReference type="InterPro" id="IPR019787">
    <property type="entry name" value="Znf_PHD-finger"/>
</dbReference>
<dbReference type="InterPro" id="IPR047003">
    <property type="entry name" value="KMT2C_PHD4"/>
</dbReference>
<evidence type="ECO:0000256" key="1">
    <source>
        <dbReference type="ARBA" id="ARBA00004123"/>
    </source>
</evidence>
<feature type="region of interest" description="Disordered" evidence="10">
    <location>
        <begin position="1852"/>
        <end position="1936"/>
    </location>
</feature>
<keyword evidence="13" id="KW-1185">Reference proteome</keyword>
<dbReference type="InterPro" id="IPR036910">
    <property type="entry name" value="HMG_box_dom_sf"/>
</dbReference>
<dbReference type="PANTHER" id="PTHR45888">
    <property type="entry name" value="HL01030P-RELATED"/>
    <property type="match status" value="1"/>
</dbReference>
<keyword evidence="2" id="KW-0479">Metal-binding</keyword>
<feature type="compositionally biased region" description="Basic and acidic residues" evidence="10">
    <location>
        <begin position="796"/>
        <end position="820"/>
    </location>
</feature>
<feature type="compositionally biased region" description="Basic and acidic residues" evidence="10">
    <location>
        <begin position="1887"/>
        <end position="1902"/>
    </location>
</feature>
<feature type="region of interest" description="Disordered" evidence="10">
    <location>
        <begin position="2051"/>
        <end position="2080"/>
    </location>
</feature>
<dbReference type="GO" id="GO:0008270">
    <property type="term" value="F:zinc ion binding"/>
    <property type="evidence" value="ECO:0007669"/>
    <property type="project" value="UniProtKB-KW"/>
</dbReference>
<evidence type="ECO:0000256" key="8">
    <source>
        <dbReference type="ARBA" id="ARBA00023242"/>
    </source>
</evidence>
<dbReference type="PROSITE" id="PS01359">
    <property type="entry name" value="ZF_PHD_1"/>
    <property type="match status" value="2"/>
</dbReference>
<feature type="region of interest" description="Disordered" evidence="10">
    <location>
        <begin position="851"/>
        <end position="1473"/>
    </location>
</feature>
<feature type="region of interest" description="Disordered" evidence="10">
    <location>
        <begin position="526"/>
        <end position="552"/>
    </location>
</feature>
<feature type="region of interest" description="Disordered" evidence="10">
    <location>
        <begin position="1777"/>
        <end position="1796"/>
    </location>
</feature>
<feature type="compositionally biased region" description="Polar residues" evidence="10">
    <location>
        <begin position="1730"/>
        <end position="1740"/>
    </location>
</feature>
<feature type="region of interest" description="Disordered" evidence="10">
    <location>
        <begin position="467"/>
        <end position="492"/>
    </location>
</feature>
<feature type="region of interest" description="Disordered" evidence="10">
    <location>
        <begin position="776"/>
        <end position="834"/>
    </location>
</feature>
<evidence type="ECO:0000256" key="5">
    <source>
        <dbReference type="ARBA" id="ARBA00022833"/>
    </source>
</evidence>
<feature type="compositionally biased region" description="Polar residues" evidence="10">
    <location>
        <begin position="1390"/>
        <end position="1412"/>
    </location>
</feature>
<feature type="compositionally biased region" description="Low complexity" evidence="10">
    <location>
        <begin position="1998"/>
        <end position="2013"/>
    </location>
</feature>
<dbReference type="OMA" id="QRRKCYD"/>
<keyword evidence="8" id="KW-0539">Nucleus</keyword>
<dbReference type="Gene3D" id="1.10.30.10">
    <property type="entry name" value="High mobility group box domain"/>
    <property type="match status" value="1"/>
</dbReference>
<dbReference type="STRING" id="9785.ENSLAFP00000006640"/>
<feature type="compositionally biased region" description="Polar residues" evidence="10">
    <location>
        <begin position="1202"/>
        <end position="1216"/>
    </location>
</feature>
<keyword evidence="6" id="KW-0805">Transcription regulation</keyword>
<feature type="compositionally biased region" description="Polar residues" evidence="10">
    <location>
        <begin position="677"/>
        <end position="687"/>
    </location>
</feature>
<reference evidence="12" key="3">
    <citation type="submission" date="2025-09" db="UniProtKB">
        <authorList>
            <consortium name="Ensembl"/>
        </authorList>
    </citation>
    <scope>IDENTIFICATION</scope>
    <source>
        <strain evidence="12">Isolate ISIS603380</strain>
    </source>
</reference>
<feature type="compositionally biased region" description="Polar residues" evidence="10">
    <location>
        <begin position="536"/>
        <end position="548"/>
    </location>
</feature>
<dbReference type="FunFam" id="3.30.40.10:FF:000070">
    <property type="entry name" value="Histone-lysine N-methyltransferase"/>
    <property type="match status" value="1"/>
</dbReference>
<feature type="region of interest" description="Disordered" evidence="10">
    <location>
        <begin position="278"/>
        <end position="388"/>
    </location>
</feature>
<evidence type="ECO:0000313" key="12">
    <source>
        <dbReference type="Ensembl" id="ENSLAFP00000006640.4"/>
    </source>
</evidence>
<dbReference type="InterPro" id="IPR001965">
    <property type="entry name" value="Znf_PHD"/>
</dbReference>
<dbReference type="InterPro" id="IPR019786">
    <property type="entry name" value="Zinc_finger_PHD-type_CS"/>
</dbReference>
<feature type="compositionally biased region" description="Polar residues" evidence="10">
    <location>
        <begin position="1360"/>
        <end position="1376"/>
    </location>
</feature>
<feature type="region of interest" description="Disordered" evidence="10">
    <location>
        <begin position="677"/>
        <end position="698"/>
    </location>
</feature>
<evidence type="ECO:0000256" key="6">
    <source>
        <dbReference type="ARBA" id="ARBA00023015"/>
    </source>
</evidence>
<evidence type="ECO:0000256" key="9">
    <source>
        <dbReference type="PROSITE-ProRule" id="PRU00146"/>
    </source>
</evidence>
<feature type="compositionally biased region" description="Low complexity" evidence="10">
    <location>
        <begin position="467"/>
        <end position="481"/>
    </location>
</feature>
<dbReference type="GO" id="GO:0042800">
    <property type="term" value="F:histone H3K4 methyltransferase activity"/>
    <property type="evidence" value="ECO:0007669"/>
    <property type="project" value="TreeGrafter"/>
</dbReference>
<name>G3T0V4_LOXAF</name>
<evidence type="ECO:0000256" key="7">
    <source>
        <dbReference type="ARBA" id="ARBA00023163"/>
    </source>
</evidence>
<feature type="region of interest" description="Disordered" evidence="10">
    <location>
        <begin position="1638"/>
        <end position="1744"/>
    </location>
</feature>
<evidence type="ECO:0000313" key="13">
    <source>
        <dbReference type="Proteomes" id="UP000007646"/>
    </source>
</evidence>
<dbReference type="HOGENOM" id="CLU_000065_2_0_1"/>
<dbReference type="InterPro" id="IPR013083">
    <property type="entry name" value="Znf_RING/FYVE/PHD"/>
</dbReference>
<dbReference type="GO" id="GO:0045944">
    <property type="term" value="P:positive regulation of transcription by RNA polymerase II"/>
    <property type="evidence" value="ECO:0007669"/>
    <property type="project" value="TreeGrafter"/>
</dbReference>
<dbReference type="GO" id="GO:0003713">
    <property type="term" value="F:transcription coactivator activity"/>
    <property type="evidence" value="ECO:0007669"/>
    <property type="project" value="TreeGrafter"/>
</dbReference>
<protein>
    <recommendedName>
        <fullName evidence="11">PHD-type domain-containing protein</fullName>
    </recommendedName>
</protein>
<feature type="compositionally biased region" description="Polar residues" evidence="10">
    <location>
        <begin position="1143"/>
        <end position="1152"/>
    </location>
</feature>
<dbReference type="FunFam" id="3.30.40.10:FF:000049">
    <property type="entry name" value="Histone-lysine N-methyltransferase"/>
    <property type="match status" value="1"/>
</dbReference>
<dbReference type="FunFam" id="1.10.30.10:FF:000009">
    <property type="entry name" value="Histone-lysine N-methyltransferase"/>
    <property type="match status" value="1"/>
</dbReference>
<proteinExistence type="predicted"/>
<feature type="compositionally biased region" description="Polar residues" evidence="10">
    <location>
        <begin position="1687"/>
        <end position="1703"/>
    </location>
</feature>
<feature type="compositionally biased region" description="Basic and acidic residues" evidence="10">
    <location>
        <begin position="285"/>
        <end position="333"/>
    </location>
</feature>
<feature type="compositionally biased region" description="Low complexity" evidence="10">
    <location>
        <begin position="893"/>
        <end position="903"/>
    </location>
</feature>
<dbReference type="InterPro" id="IPR009071">
    <property type="entry name" value="HMG_box_dom"/>
</dbReference>
<dbReference type="GeneTree" id="ENSGT00940000155281"/>
<dbReference type="SUPFAM" id="SSF47095">
    <property type="entry name" value="HMG-box"/>
    <property type="match status" value="1"/>
</dbReference>
<evidence type="ECO:0000256" key="10">
    <source>
        <dbReference type="SAM" id="MobiDB-lite"/>
    </source>
</evidence>
<reference evidence="12 13" key="1">
    <citation type="submission" date="2009-06" db="EMBL/GenBank/DDBJ databases">
        <title>The Genome Sequence of Loxodonta africana (African elephant).</title>
        <authorList>
            <person name="Di Palma F."/>
            <person name="Heiman D."/>
            <person name="Young S."/>
            <person name="Johnson J."/>
            <person name="Lander E.S."/>
            <person name="Lindblad-Toh K."/>
        </authorList>
    </citation>
    <scope>NUCLEOTIDE SEQUENCE [LARGE SCALE GENOMIC DNA]</scope>
    <source>
        <strain evidence="12 13">Isolate ISIS603380</strain>
    </source>
</reference>
<dbReference type="Pfam" id="PF00628">
    <property type="entry name" value="PHD"/>
    <property type="match status" value="2"/>
</dbReference>
<feature type="compositionally biased region" description="Basic and acidic residues" evidence="10">
    <location>
        <begin position="1852"/>
        <end position="1867"/>
    </location>
</feature>
<evidence type="ECO:0000256" key="3">
    <source>
        <dbReference type="ARBA" id="ARBA00022737"/>
    </source>
</evidence>
<feature type="compositionally biased region" description="Pro residues" evidence="10">
    <location>
        <begin position="909"/>
        <end position="918"/>
    </location>
</feature>
<keyword evidence="5" id="KW-0862">Zinc</keyword>
<feature type="compositionally biased region" description="Polar residues" evidence="10">
    <location>
        <begin position="776"/>
        <end position="795"/>
    </location>
</feature>
<feature type="compositionally biased region" description="Basic and acidic residues" evidence="10">
    <location>
        <begin position="1435"/>
        <end position="1447"/>
    </location>
</feature>
<dbReference type="SMART" id="SM00398">
    <property type="entry name" value="HMG"/>
    <property type="match status" value="1"/>
</dbReference>
<feature type="compositionally biased region" description="Polar residues" evidence="10">
    <location>
        <begin position="1420"/>
        <end position="1434"/>
    </location>
</feature>
<dbReference type="SMART" id="SM00249">
    <property type="entry name" value="PHD"/>
    <property type="match status" value="3"/>
</dbReference>
<dbReference type="InParanoid" id="G3T0V4"/>
<dbReference type="FunFam" id="3.30.40.10:FF:001142">
    <property type="entry name" value="Histone-lysine N-methyltransferase"/>
    <property type="match status" value="1"/>
</dbReference>
<feature type="compositionally biased region" description="Polar residues" evidence="10">
    <location>
        <begin position="974"/>
        <end position="1003"/>
    </location>
</feature>
<organism evidence="12 13">
    <name type="scientific">Loxodonta africana</name>
    <name type="common">African elephant</name>
    <dbReference type="NCBI Taxonomy" id="9785"/>
    <lineage>
        <taxon>Eukaryota</taxon>
        <taxon>Metazoa</taxon>
        <taxon>Chordata</taxon>
        <taxon>Craniata</taxon>
        <taxon>Vertebrata</taxon>
        <taxon>Euteleostomi</taxon>
        <taxon>Mammalia</taxon>
        <taxon>Eutheria</taxon>
        <taxon>Afrotheria</taxon>
        <taxon>Proboscidea</taxon>
        <taxon>Elephantidae</taxon>
        <taxon>Loxodonta</taxon>
    </lineage>
</organism>
<dbReference type="GO" id="GO:0044666">
    <property type="term" value="C:MLL3/4 complex"/>
    <property type="evidence" value="ECO:0007669"/>
    <property type="project" value="TreeGrafter"/>
</dbReference>
<dbReference type="CDD" id="cd15600">
    <property type="entry name" value="PHD6_KMT2C"/>
    <property type="match status" value="1"/>
</dbReference>
<feature type="domain" description="PHD-type" evidence="11">
    <location>
        <begin position="68"/>
        <end position="118"/>
    </location>
</feature>
<dbReference type="InterPro" id="IPR047005">
    <property type="entry name" value="KMT2C_PHD6"/>
</dbReference>
<feature type="compositionally biased region" description="Low complexity" evidence="10">
    <location>
        <begin position="927"/>
        <end position="948"/>
    </location>
</feature>